<dbReference type="STRING" id="1481914.JCM19241_4959"/>
<feature type="region of interest" description="Disordered" evidence="1">
    <location>
        <begin position="583"/>
        <end position="612"/>
    </location>
</feature>
<evidence type="ECO:0000256" key="1">
    <source>
        <dbReference type="SAM" id="MobiDB-lite"/>
    </source>
</evidence>
<dbReference type="AlphaFoldDB" id="A0A0B8QF32"/>
<evidence type="ECO:0000313" key="4">
    <source>
        <dbReference type="Proteomes" id="UP000031666"/>
    </source>
</evidence>
<proteinExistence type="predicted"/>
<evidence type="ECO:0000259" key="2">
    <source>
        <dbReference type="Pfam" id="PF17892"/>
    </source>
</evidence>
<name>A0A0B8QF32_9VIBR</name>
<gene>
    <name evidence="3" type="ORF">JCM19241_4959</name>
</gene>
<dbReference type="Pfam" id="PF17892">
    <property type="entry name" value="Cadherin_5"/>
    <property type="match status" value="1"/>
</dbReference>
<reference evidence="3 4" key="2">
    <citation type="submission" date="2015-01" db="EMBL/GenBank/DDBJ databases">
        <authorList>
            <consortium name="NBRP consortium"/>
            <person name="Sawabe T."/>
            <person name="Meirelles P."/>
            <person name="Feng G."/>
            <person name="Sayaka M."/>
            <person name="Hattori M."/>
            <person name="Ohkuma M."/>
        </authorList>
    </citation>
    <scope>NUCLEOTIDE SEQUENCE [LARGE SCALE GENOMIC DNA]</scope>
    <source>
        <strain evidence="4">JCM 19241</strain>
    </source>
</reference>
<reference evidence="3 4" key="1">
    <citation type="submission" date="2015-01" db="EMBL/GenBank/DDBJ databases">
        <title>Vibrio sp. C94 JCM 19241 whole genome shotgun sequence.</title>
        <authorList>
            <person name="Sawabe T."/>
            <person name="Meirelles P."/>
            <person name="Feng G."/>
            <person name="Sayaka M."/>
            <person name="Hattori M."/>
            <person name="Ohkuma M."/>
        </authorList>
    </citation>
    <scope>NUCLEOTIDE SEQUENCE [LARGE SCALE GENOMIC DNA]</scope>
    <source>
        <strain evidence="4">JCM 19241</strain>
    </source>
</reference>
<accession>A0A0B8QF32</accession>
<dbReference type="Pfam" id="PF17963">
    <property type="entry name" value="Big_9"/>
    <property type="match status" value="1"/>
</dbReference>
<dbReference type="Proteomes" id="UP000031666">
    <property type="component" value="Unassembled WGS sequence"/>
</dbReference>
<dbReference type="Gene3D" id="2.60.40.10">
    <property type="entry name" value="Immunoglobulins"/>
    <property type="match status" value="2"/>
</dbReference>
<dbReference type="InterPro" id="IPR041690">
    <property type="entry name" value="Cadherin_5"/>
</dbReference>
<feature type="domain" description="Cadherin-like" evidence="2">
    <location>
        <begin position="158"/>
        <end position="268"/>
    </location>
</feature>
<evidence type="ECO:0000313" key="3">
    <source>
        <dbReference type="EMBL" id="GAM73763.1"/>
    </source>
</evidence>
<sequence length="612" mass="65242">MSLDKHGNLVFHPASNFSGDVTVTYQVVDSHGAKATATATFTVDPVNDPGVFSGDTSGDVQEDVKVQGNATKTVFTTGVLNVADPDVGEDHFVENHNVRAVHDPYGGSLSIGKAGDWTYSVPNANIQTLGEGETAVVTYRVKSAGGDTQDISITITGTNDAPTISHALVKRTNEDTDLSFRKGYFGFHDVDSSDKLSEVTITSVPDASHGQLLLNGHAVSNGQSIAATDINHLVFHPASNFNGDVHFDYKVSDGHVDSGVQTATLHVTAVNDVAVVTQTPSHLSEHATVSQTGVTTAGMLSIHDPDAGEEKFVAQTGLVGKYGTLDIDEHGSWSYRYNPGHTSIMGLKANQHVDEVIAVTTEDGTQFDIHIQINGDNDKPTVTLVSPVAENGINQHQFSESDFGYQDADNDDLDHITITSLPDATLGTLKLNGHDVTQGQDISRSDLAHLVFENAIGVHNHQTASFSFTANDGHVDSDPATMTVALHHAMPAPPPPPPAPMVSADEPMQDAPVESVTLESLASNQEAHPGAQAYLDQLGITEPQHQMGDQAIPQDIDLILNPDSAPVLDEHGIPVDDVSVAAADEHHHHEDDDPTKHFHDPLDHSDWSDHHS</sequence>
<organism evidence="3 4">
    <name type="scientific">Vibrio ishigakensis</name>
    <dbReference type="NCBI Taxonomy" id="1481914"/>
    <lineage>
        <taxon>Bacteria</taxon>
        <taxon>Pseudomonadati</taxon>
        <taxon>Pseudomonadota</taxon>
        <taxon>Gammaproteobacteria</taxon>
        <taxon>Vibrionales</taxon>
        <taxon>Vibrionaceae</taxon>
        <taxon>Vibrio</taxon>
    </lineage>
</organism>
<dbReference type="NCBIfam" id="TIGR01965">
    <property type="entry name" value="VCBS_repeat"/>
    <property type="match status" value="2"/>
</dbReference>
<comment type="caution">
    <text evidence="3">The sequence shown here is derived from an EMBL/GenBank/DDBJ whole genome shotgun (WGS) entry which is preliminary data.</text>
</comment>
<dbReference type="EMBL" id="BBSC01000002">
    <property type="protein sequence ID" value="GAM73763.1"/>
    <property type="molecule type" value="Genomic_DNA"/>
</dbReference>
<dbReference type="InterPro" id="IPR010221">
    <property type="entry name" value="VCBS_dom"/>
</dbReference>
<dbReference type="InterPro" id="IPR013783">
    <property type="entry name" value="Ig-like_fold"/>
</dbReference>
<protein>
    <recommendedName>
        <fullName evidence="2">Cadherin-like domain-containing protein</fullName>
    </recommendedName>
</protein>